<comment type="similarity">
    <text evidence="2">Belongs to the acyl-CoA dehydrogenase family.</text>
</comment>
<evidence type="ECO:0000256" key="2">
    <source>
        <dbReference type="ARBA" id="ARBA00009347"/>
    </source>
</evidence>
<keyword evidence="5" id="KW-0560">Oxidoreductase</keyword>
<proteinExistence type="inferred from homology"/>
<dbReference type="AlphaFoldDB" id="A0A949N1I2"/>
<protein>
    <submittedName>
        <fullName evidence="8">Acyl-CoA/acyl-ACP dehydrogenase</fullName>
    </submittedName>
</protein>
<evidence type="ECO:0000256" key="1">
    <source>
        <dbReference type="ARBA" id="ARBA00001974"/>
    </source>
</evidence>
<dbReference type="InterPro" id="IPR036250">
    <property type="entry name" value="AcylCo_DH-like_C"/>
</dbReference>
<sequence length="382" mass="39957">MRTLDNARDTCDRLHPGLCKALDAIPFAERESPGDGGSAVIDLFRRHDGVGLLVPTEYGGHAADPVETVQVMRALGSYSPSLAAGTAMHHFTAAMLFSLAETAGRLTDAQNAVLADVVPGRRLMASGWSEGRTAQNILAPTVNARPTEGGYLLSGAKKPCSLARSMDLLTASTALPGPNGTPGLALALVPADSPGVSVHPFWGNEVLAAAESDEVRLDDVFVPEDLLVTTTEDDPTRLDDLQTAGFVWFELIISSCYAGAAAALVEEVLRRGRGPSTERAQLAVRSEAAFALLEGAARAVRDGLAGEEAVAAVLVARYAAQESMAAVADQALELLGGMDFIQSSDHSRLARAVRPLAFHPPSRVAAAEPLLGWFAGGSLELS</sequence>
<dbReference type="GO" id="GO:0050660">
    <property type="term" value="F:flavin adenine dinucleotide binding"/>
    <property type="evidence" value="ECO:0007669"/>
    <property type="project" value="InterPro"/>
</dbReference>
<dbReference type="Pfam" id="PF02771">
    <property type="entry name" value="Acyl-CoA_dh_N"/>
    <property type="match status" value="1"/>
</dbReference>
<evidence type="ECO:0000259" key="6">
    <source>
        <dbReference type="Pfam" id="PF00441"/>
    </source>
</evidence>
<dbReference type="InterPro" id="IPR037069">
    <property type="entry name" value="AcylCoA_DH/ox_N_sf"/>
</dbReference>
<evidence type="ECO:0000256" key="5">
    <source>
        <dbReference type="ARBA" id="ARBA00023002"/>
    </source>
</evidence>
<keyword evidence="4" id="KW-0274">FAD</keyword>
<comment type="caution">
    <text evidence="8">The sequence shown here is derived from an EMBL/GenBank/DDBJ whole genome shotgun (WGS) entry which is preliminary data.</text>
</comment>
<keyword evidence="9" id="KW-1185">Reference proteome</keyword>
<dbReference type="SUPFAM" id="SSF47203">
    <property type="entry name" value="Acyl-CoA dehydrogenase C-terminal domain-like"/>
    <property type="match status" value="1"/>
</dbReference>
<organism evidence="8 9">
    <name type="scientific">Streptomyces tardus</name>
    <dbReference type="NCBI Taxonomy" id="2780544"/>
    <lineage>
        <taxon>Bacteria</taxon>
        <taxon>Bacillati</taxon>
        <taxon>Actinomycetota</taxon>
        <taxon>Actinomycetes</taxon>
        <taxon>Kitasatosporales</taxon>
        <taxon>Streptomycetaceae</taxon>
        <taxon>Streptomyces</taxon>
    </lineage>
</organism>
<evidence type="ECO:0000313" key="8">
    <source>
        <dbReference type="EMBL" id="MBU7597845.1"/>
    </source>
</evidence>
<dbReference type="RefSeq" id="WP_211042179.1">
    <property type="nucleotide sequence ID" value="NZ_JAELVF020000001.1"/>
</dbReference>
<evidence type="ECO:0000259" key="7">
    <source>
        <dbReference type="Pfam" id="PF02771"/>
    </source>
</evidence>
<gene>
    <name evidence="8" type="ORF">JGS22_009495</name>
</gene>
<dbReference type="InterPro" id="IPR013786">
    <property type="entry name" value="AcylCoA_DH/ox_N"/>
</dbReference>
<feature type="domain" description="Acyl-CoA dehydrogenase/oxidase C-terminal" evidence="6">
    <location>
        <begin position="279"/>
        <end position="356"/>
    </location>
</feature>
<dbReference type="EMBL" id="JAELVF020000001">
    <property type="protein sequence ID" value="MBU7597845.1"/>
    <property type="molecule type" value="Genomic_DNA"/>
</dbReference>
<name>A0A949N1I2_9ACTN</name>
<dbReference type="Proteomes" id="UP000694501">
    <property type="component" value="Unassembled WGS sequence"/>
</dbReference>
<dbReference type="GO" id="GO:0003995">
    <property type="term" value="F:acyl-CoA dehydrogenase activity"/>
    <property type="evidence" value="ECO:0007669"/>
    <property type="project" value="TreeGrafter"/>
</dbReference>
<dbReference type="Pfam" id="PF00441">
    <property type="entry name" value="Acyl-CoA_dh_1"/>
    <property type="match status" value="1"/>
</dbReference>
<feature type="domain" description="Acyl-CoA dehydrogenase/oxidase N-terminal" evidence="7">
    <location>
        <begin position="40"/>
        <end position="95"/>
    </location>
</feature>
<evidence type="ECO:0000313" key="9">
    <source>
        <dbReference type="Proteomes" id="UP000694501"/>
    </source>
</evidence>
<keyword evidence="3" id="KW-0285">Flavoprotein</keyword>
<dbReference type="PANTHER" id="PTHR43884">
    <property type="entry name" value="ACYL-COA DEHYDROGENASE"/>
    <property type="match status" value="1"/>
</dbReference>
<dbReference type="InterPro" id="IPR009075">
    <property type="entry name" value="AcylCo_DH/oxidase_C"/>
</dbReference>
<accession>A0A949N1I2</accession>
<comment type="cofactor">
    <cofactor evidence="1">
        <name>FAD</name>
        <dbReference type="ChEBI" id="CHEBI:57692"/>
    </cofactor>
</comment>
<evidence type="ECO:0000256" key="3">
    <source>
        <dbReference type="ARBA" id="ARBA00022630"/>
    </source>
</evidence>
<dbReference type="InterPro" id="IPR046373">
    <property type="entry name" value="Acyl-CoA_Oxase/DH_mid-dom_sf"/>
</dbReference>
<dbReference type="PANTHER" id="PTHR43884:SF20">
    <property type="entry name" value="ACYL-COA DEHYDROGENASE FADE28"/>
    <property type="match status" value="1"/>
</dbReference>
<dbReference type="Gene3D" id="1.20.140.10">
    <property type="entry name" value="Butyryl-CoA Dehydrogenase, subunit A, domain 3"/>
    <property type="match status" value="1"/>
</dbReference>
<reference evidence="8" key="1">
    <citation type="submission" date="2021-06" db="EMBL/GenBank/DDBJ databases">
        <title>Sequencing of actinobacteria type strains.</title>
        <authorList>
            <person name="Nguyen G.-S."/>
            <person name="Wentzel A."/>
        </authorList>
    </citation>
    <scope>NUCLEOTIDE SEQUENCE</scope>
    <source>
        <strain evidence="8">P38-E01</strain>
    </source>
</reference>
<dbReference type="PIRSF" id="PIRSF016578">
    <property type="entry name" value="HsaA"/>
    <property type="match status" value="1"/>
</dbReference>
<dbReference type="Gene3D" id="1.10.540.10">
    <property type="entry name" value="Acyl-CoA dehydrogenase/oxidase, N-terminal domain"/>
    <property type="match status" value="1"/>
</dbReference>
<dbReference type="Gene3D" id="2.40.110.10">
    <property type="entry name" value="Butyryl-CoA Dehydrogenase, subunit A, domain 2"/>
    <property type="match status" value="1"/>
</dbReference>
<dbReference type="SUPFAM" id="SSF56645">
    <property type="entry name" value="Acyl-CoA dehydrogenase NM domain-like"/>
    <property type="match status" value="1"/>
</dbReference>
<evidence type="ECO:0000256" key="4">
    <source>
        <dbReference type="ARBA" id="ARBA00022827"/>
    </source>
</evidence>
<dbReference type="InterPro" id="IPR009100">
    <property type="entry name" value="AcylCoA_DH/oxidase_NM_dom_sf"/>
</dbReference>